<dbReference type="EMBL" id="JAUDFV010000141">
    <property type="protein sequence ID" value="KAL2722366.1"/>
    <property type="molecule type" value="Genomic_DNA"/>
</dbReference>
<keyword evidence="3" id="KW-1185">Reference proteome</keyword>
<keyword evidence="1" id="KW-0732">Signal</keyword>
<protein>
    <submittedName>
        <fullName evidence="2">Uncharacterized protein</fullName>
    </submittedName>
</protein>
<proteinExistence type="predicted"/>
<feature type="chain" id="PRO_5044764158" evidence="1">
    <location>
        <begin position="20"/>
        <end position="136"/>
    </location>
</feature>
<gene>
    <name evidence="2" type="ORF">V1478_009229</name>
</gene>
<dbReference type="AlphaFoldDB" id="A0ABD2AP30"/>
<evidence type="ECO:0000256" key="1">
    <source>
        <dbReference type="SAM" id="SignalP"/>
    </source>
</evidence>
<sequence length="136" mass="15554">MCVSVCVCKLVLLVSEFKALKVLILDAIACLFPEDNGLRRTSQRGAAFSILKILLGTLPDRSKPLYSVDDGRFQSGRSLTKYLTRTMDRDRYLTFDVTRRNRLDSMFYYKEEEDRPTIATIITTTTTTTIITTGYY</sequence>
<organism evidence="2 3">
    <name type="scientific">Vespula squamosa</name>
    <name type="common">Southern yellow jacket</name>
    <name type="synonym">Wasp</name>
    <dbReference type="NCBI Taxonomy" id="30214"/>
    <lineage>
        <taxon>Eukaryota</taxon>
        <taxon>Metazoa</taxon>
        <taxon>Ecdysozoa</taxon>
        <taxon>Arthropoda</taxon>
        <taxon>Hexapoda</taxon>
        <taxon>Insecta</taxon>
        <taxon>Pterygota</taxon>
        <taxon>Neoptera</taxon>
        <taxon>Endopterygota</taxon>
        <taxon>Hymenoptera</taxon>
        <taxon>Apocrita</taxon>
        <taxon>Aculeata</taxon>
        <taxon>Vespoidea</taxon>
        <taxon>Vespidae</taxon>
        <taxon>Vespinae</taxon>
        <taxon>Vespula</taxon>
    </lineage>
</organism>
<accession>A0ABD2AP30</accession>
<dbReference type="Proteomes" id="UP001607302">
    <property type="component" value="Unassembled WGS sequence"/>
</dbReference>
<reference evidence="2 3" key="1">
    <citation type="journal article" date="2024" name="Ann. Entomol. Soc. Am.">
        <title>Genomic analyses of the southern and eastern yellowjacket wasps (Hymenoptera: Vespidae) reveal evolutionary signatures of social life.</title>
        <authorList>
            <person name="Catto M.A."/>
            <person name="Caine P.B."/>
            <person name="Orr S.E."/>
            <person name="Hunt B.G."/>
            <person name="Goodisman M.A.D."/>
        </authorList>
    </citation>
    <scope>NUCLEOTIDE SEQUENCE [LARGE SCALE GENOMIC DNA]</scope>
    <source>
        <strain evidence="2">233</strain>
        <tissue evidence="2">Head and thorax</tissue>
    </source>
</reference>
<name>A0ABD2AP30_VESSQ</name>
<feature type="signal peptide" evidence="1">
    <location>
        <begin position="1"/>
        <end position="19"/>
    </location>
</feature>
<evidence type="ECO:0000313" key="2">
    <source>
        <dbReference type="EMBL" id="KAL2722366.1"/>
    </source>
</evidence>
<comment type="caution">
    <text evidence="2">The sequence shown here is derived from an EMBL/GenBank/DDBJ whole genome shotgun (WGS) entry which is preliminary data.</text>
</comment>
<evidence type="ECO:0000313" key="3">
    <source>
        <dbReference type="Proteomes" id="UP001607302"/>
    </source>
</evidence>